<dbReference type="AlphaFoldDB" id="A0A6V8K8Y9"/>
<comment type="caution">
    <text evidence="2">The sequence shown here is derived from an EMBL/GenBank/DDBJ whole genome shotgun (WGS) entry which is preliminary data.</text>
</comment>
<organism evidence="2 3">
    <name type="scientific">Phytohabitans houttuyneae</name>
    <dbReference type="NCBI Taxonomy" id="1076126"/>
    <lineage>
        <taxon>Bacteria</taxon>
        <taxon>Bacillati</taxon>
        <taxon>Actinomycetota</taxon>
        <taxon>Actinomycetes</taxon>
        <taxon>Micromonosporales</taxon>
        <taxon>Micromonosporaceae</taxon>
    </lineage>
</organism>
<accession>A0A6V8K8Y9</accession>
<evidence type="ECO:0000313" key="3">
    <source>
        <dbReference type="Proteomes" id="UP000482800"/>
    </source>
</evidence>
<dbReference type="GO" id="GO:0005829">
    <property type="term" value="C:cytosol"/>
    <property type="evidence" value="ECO:0007669"/>
    <property type="project" value="TreeGrafter"/>
</dbReference>
<protein>
    <recommendedName>
        <fullName evidence="4">3-carboxymuconate cyclase</fullName>
    </recommendedName>
</protein>
<reference evidence="2 3" key="2">
    <citation type="submission" date="2020-03" db="EMBL/GenBank/DDBJ databases">
        <authorList>
            <person name="Ichikawa N."/>
            <person name="Kimura A."/>
            <person name="Kitahashi Y."/>
            <person name="Uohara A."/>
        </authorList>
    </citation>
    <scope>NUCLEOTIDE SEQUENCE [LARGE SCALE GENOMIC DNA]</scope>
    <source>
        <strain evidence="2 3">NBRC 108639</strain>
    </source>
</reference>
<proteinExistence type="inferred from homology"/>
<dbReference type="InterPro" id="IPR015943">
    <property type="entry name" value="WD40/YVTN_repeat-like_dom_sf"/>
</dbReference>
<sequence length="363" mass="38123">MAFWLDQSVTSIPSPPAHPQLLYIGCYTAEMGGEGVGITAVRRDPATGRLDSLGVVAPTPSPSFLAWHPTLPVLYATNELDEGSVSAWAVQGETDLRPLGTSPTGGAHPCHLVVAPGGRYLVSTNYTSGSVAVHRLGDDGALGERTDLLVHEGTGPDPKRQERAHAHMASPNPVGGAILVVDLGTDAVYRYSLEVGTGRLVPVGPKIHVRAGSGPRHIARHPDGLRAYLVGELDATVTAYDIDGLAGALHERGRVASTRLTGGQPSEIAVSADGRFLYVANRGPDTVSVFTLDADPPSYLAEVPTGGKWPRHFALVGEHLYVANERSHAVVGFHLDRDSGVPQEPGNALEVPSPTCVLPAKSL</sequence>
<reference evidence="2 3" key="1">
    <citation type="submission" date="2020-03" db="EMBL/GenBank/DDBJ databases">
        <title>Whole genome shotgun sequence of Phytohabitans houttuyneae NBRC 108639.</title>
        <authorList>
            <person name="Komaki H."/>
            <person name="Tamura T."/>
        </authorList>
    </citation>
    <scope>NUCLEOTIDE SEQUENCE [LARGE SCALE GENOMIC DNA]</scope>
    <source>
        <strain evidence="2 3">NBRC 108639</strain>
    </source>
</reference>
<dbReference type="PANTHER" id="PTHR30344">
    <property type="entry name" value="6-PHOSPHOGLUCONOLACTONASE-RELATED"/>
    <property type="match status" value="1"/>
</dbReference>
<evidence type="ECO:0008006" key="4">
    <source>
        <dbReference type="Google" id="ProtNLM"/>
    </source>
</evidence>
<dbReference type="GO" id="GO:0017057">
    <property type="term" value="F:6-phosphogluconolactonase activity"/>
    <property type="evidence" value="ECO:0007669"/>
    <property type="project" value="TreeGrafter"/>
</dbReference>
<dbReference type="SUPFAM" id="SSF51004">
    <property type="entry name" value="C-terminal (heme d1) domain of cytochrome cd1-nitrite reductase"/>
    <property type="match status" value="1"/>
</dbReference>
<dbReference type="InterPro" id="IPR011048">
    <property type="entry name" value="Haem_d1_sf"/>
</dbReference>
<evidence type="ECO:0000256" key="1">
    <source>
        <dbReference type="ARBA" id="ARBA00005564"/>
    </source>
</evidence>
<dbReference type="InterPro" id="IPR050282">
    <property type="entry name" value="Cycloisomerase_2"/>
</dbReference>
<dbReference type="Proteomes" id="UP000482800">
    <property type="component" value="Unassembled WGS sequence"/>
</dbReference>
<dbReference type="Gene3D" id="2.130.10.10">
    <property type="entry name" value="YVTN repeat-like/Quinoprotein amine dehydrogenase"/>
    <property type="match status" value="1"/>
</dbReference>
<gene>
    <name evidence="2" type="ORF">Phou_026760</name>
</gene>
<dbReference type="InterPro" id="IPR019405">
    <property type="entry name" value="Lactonase_7-beta_prop"/>
</dbReference>
<name>A0A6V8K8Y9_9ACTN</name>
<dbReference type="PANTHER" id="PTHR30344:SF1">
    <property type="entry name" value="6-PHOSPHOGLUCONOLACTONASE"/>
    <property type="match status" value="1"/>
</dbReference>
<comment type="similarity">
    <text evidence="1">Belongs to the cycloisomerase 2 family.</text>
</comment>
<dbReference type="EMBL" id="BLPF01000001">
    <property type="protein sequence ID" value="GFJ78496.1"/>
    <property type="molecule type" value="Genomic_DNA"/>
</dbReference>
<evidence type="ECO:0000313" key="2">
    <source>
        <dbReference type="EMBL" id="GFJ78496.1"/>
    </source>
</evidence>
<keyword evidence="3" id="KW-1185">Reference proteome</keyword>
<dbReference type="Pfam" id="PF10282">
    <property type="entry name" value="Lactonase"/>
    <property type="match status" value="1"/>
</dbReference>